<feature type="domain" description="Tyrosine specific protein phosphatases" evidence="1">
    <location>
        <begin position="85"/>
        <end position="152"/>
    </location>
</feature>
<dbReference type="RefSeq" id="WP_145227836.1">
    <property type="nucleotide sequence ID" value="NZ_VIVQ01000001.1"/>
</dbReference>
<evidence type="ECO:0000313" key="3">
    <source>
        <dbReference type="Proteomes" id="UP000318297"/>
    </source>
</evidence>
<gene>
    <name evidence="2" type="ORF">BKA23_2162</name>
</gene>
<dbReference type="SUPFAM" id="SSF52799">
    <property type="entry name" value="(Phosphotyrosine protein) phosphatases II"/>
    <property type="match status" value="1"/>
</dbReference>
<dbReference type="Proteomes" id="UP000318297">
    <property type="component" value="Unassembled WGS sequence"/>
</dbReference>
<dbReference type="Gene3D" id="3.90.190.10">
    <property type="entry name" value="Protein tyrosine phosphatase superfamily"/>
    <property type="match status" value="1"/>
</dbReference>
<organism evidence="2 3">
    <name type="scientific">Rudaeicoccus suwonensis</name>
    <dbReference type="NCBI Taxonomy" id="657409"/>
    <lineage>
        <taxon>Bacteria</taxon>
        <taxon>Bacillati</taxon>
        <taxon>Actinomycetota</taxon>
        <taxon>Actinomycetes</taxon>
        <taxon>Micrococcales</taxon>
        <taxon>Dermacoccaceae</taxon>
        <taxon>Rudaeicoccus</taxon>
    </lineage>
</organism>
<comment type="caution">
    <text evidence="2">The sequence shown here is derived from an EMBL/GenBank/DDBJ whole genome shotgun (WGS) entry which is preliminary data.</text>
</comment>
<dbReference type="InterPro" id="IPR000387">
    <property type="entry name" value="Tyr_Pase_dom"/>
</dbReference>
<dbReference type="PROSITE" id="PS50056">
    <property type="entry name" value="TYR_PHOSPHATASE_2"/>
    <property type="match status" value="1"/>
</dbReference>
<dbReference type="InterPro" id="IPR029021">
    <property type="entry name" value="Prot-tyrosine_phosphatase-like"/>
</dbReference>
<reference evidence="2 3" key="1">
    <citation type="submission" date="2019-06" db="EMBL/GenBank/DDBJ databases">
        <title>Sequencing the genomes of 1000 actinobacteria strains.</title>
        <authorList>
            <person name="Klenk H.-P."/>
        </authorList>
    </citation>
    <scope>NUCLEOTIDE SEQUENCE [LARGE SCALE GENOMIC DNA]</scope>
    <source>
        <strain evidence="2 3">DSM 19560</strain>
    </source>
</reference>
<protein>
    <recommendedName>
        <fullName evidence="1">Tyrosine specific protein phosphatases domain-containing protein</fullName>
    </recommendedName>
</protein>
<name>A0A561ECI9_9MICO</name>
<keyword evidence="3" id="KW-1185">Reference proteome</keyword>
<evidence type="ECO:0000259" key="1">
    <source>
        <dbReference type="PROSITE" id="PS50056"/>
    </source>
</evidence>
<dbReference type="Pfam" id="PF22785">
    <property type="entry name" value="Tc-R-P"/>
    <property type="match status" value="1"/>
</dbReference>
<proteinExistence type="predicted"/>
<sequence length="164" mass="18081">MIPTIFRIPISTPGTLSIISRPRGGDWLADEIHGLKLLGIHVVVSLLTVEEEIELDLRDEKRVVEAAGILFRRLRTPDRGIPDRHRTQDLADQLGAQLAAGSNIAIHCRYSIGRASLFSAAVMVRAGTRAATAWSCIEHARGLSVPDTDEQRQFIDSLGRARRP</sequence>
<dbReference type="AlphaFoldDB" id="A0A561ECI9"/>
<evidence type="ECO:0000313" key="2">
    <source>
        <dbReference type="EMBL" id="TWE13333.1"/>
    </source>
</evidence>
<dbReference type="OrthoDB" id="9806482at2"/>
<dbReference type="EMBL" id="VIVQ01000001">
    <property type="protein sequence ID" value="TWE13333.1"/>
    <property type="molecule type" value="Genomic_DNA"/>
</dbReference>
<accession>A0A561ECI9</accession>